<dbReference type="PANTHER" id="PTHR10000">
    <property type="entry name" value="PHOSPHOSERINE PHOSPHATASE"/>
    <property type="match status" value="1"/>
</dbReference>
<dbReference type="Gene3D" id="3.30.70.1410">
    <property type="entry name" value="yhjk (haloacid dehalogenase-like hydrolase protein) domain"/>
    <property type="match status" value="1"/>
</dbReference>
<keyword evidence="1 3" id="KW-0378">Hydrolase</keyword>
<dbReference type="PANTHER" id="PTHR10000:SF57">
    <property type="entry name" value="KANOSAMINE-6-PHOSPHATE PHOSPHATASE"/>
    <property type="match status" value="1"/>
</dbReference>
<dbReference type="Gene3D" id="3.40.50.1000">
    <property type="entry name" value="HAD superfamily/HAD-like"/>
    <property type="match status" value="1"/>
</dbReference>
<evidence type="ECO:0000256" key="1">
    <source>
        <dbReference type="ARBA" id="ARBA00022801"/>
    </source>
</evidence>
<dbReference type="InterPro" id="IPR006380">
    <property type="entry name" value="SPP-like_dom"/>
</dbReference>
<gene>
    <name evidence="3" type="ORF">RYX56_20945</name>
</gene>
<dbReference type="Proteomes" id="UP001287282">
    <property type="component" value="Unassembled WGS sequence"/>
</dbReference>
<keyword evidence="4" id="KW-1185">Reference proteome</keyword>
<dbReference type="InterPro" id="IPR006379">
    <property type="entry name" value="HAD-SF_hydro_IIB"/>
</dbReference>
<dbReference type="PROSITE" id="PS01229">
    <property type="entry name" value="COF_2"/>
    <property type="match status" value="1"/>
</dbReference>
<comment type="caution">
    <text evidence="3">The sequence shown here is derived from an EMBL/GenBank/DDBJ whole genome shotgun (WGS) entry which is preliminary data.</text>
</comment>
<feature type="domain" description="Sucrose phosphatase-like" evidence="2">
    <location>
        <begin position="17"/>
        <end position="271"/>
    </location>
</feature>
<dbReference type="SFLD" id="SFLDS00003">
    <property type="entry name" value="Haloacid_Dehalogenase"/>
    <property type="match status" value="1"/>
</dbReference>
<accession>A0ABU3XG02</accession>
<sequence>MNLKFNKSFSNAHKANYIIFFDFDETYFPHACTNELLNNLTELEEYLYFLVNEHFVKVGWVTGSDLHQIAHKVERANISYNPHFIASNLGTELYHVNDKDIILNKEWENRLKKANFSTETVSDVVRELYNVYNIKLVEQTQLGQKGYKWNYYYFESSLAKSQYDLRIIRHIAKSNSLEININRCNPKAGDPIDAFDVDFVPLNTGKKEIVKFMTSYYQVPLTNTIAFGDSGNDIEMLKTVEHGYLLGNATSEAKTLHHNVTTAQYSLGILEILRRLFPNS</sequence>
<dbReference type="SFLD" id="SFLDG01140">
    <property type="entry name" value="C2.B:_Phosphomannomutase_and_P"/>
    <property type="match status" value="1"/>
</dbReference>
<evidence type="ECO:0000313" key="3">
    <source>
        <dbReference type="EMBL" id="MDV2686828.1"/>
    </source>
</evidence>
<dbReference type="EMBL" id="JAWJBA010000016">
    <property type="protein sequence ID" value="MDV2686828.1"/>
    <property type="molecule type" value="Genomic_DNA"/>
</dbReference>
<evidence type="ECO:0000259" key="2">
    <source>
        <dbReference type="Pfam" id="PF05116"/>
    </source>
</evidence>
<dbReference type="NCBIfam" id="TIGR01484">
    <property type="entry name" value="HAD-SF-IIB"/>
    <property type="match status" value="1"/>
</dbReference>
<dbReference type="RefSeq" id="WP_317123934.1">
    <property type="nucleotide sequence ID" value="NZ_JAWJBA010000016.1"/>
</dbReference>
<protein>
    <submittedName>
        <fullName evidence="3">HAD-IIB family hydrolase</fullName>
    </submittedName>
</protein>
<dbReference type="SUPFAM" id="SSF56784">
    <property type="entry name" value="HAD-like"/>
    <property type="match status" value="1"/>
</dbReference>
<dbReference type="Pfam" id="PF05116">
    <property type="entry name" value="S6PP"/>
    <property type="match status" value="1"/>
</dbReference>
<dbReference type="GO" id="GO:0016787">
    <property type="term" value="F:hydrolase activity"/>
    <property type="evidence" value="ECO:0007669"/>
    <property type="project" value="UniProtKB-KW"/>
</dbReference>
<proteinExistence type="predicted"/>
<organism evidence="3 4">
    <name type="scientific">Alkalihalophilus lindianensis</name>
    <dbReference type="NCBI Taxonomy" id="1630542"/>
    <lineage>
        <taxon>Bacteria</taxon>
        <taxon>Bacillati</taxon>
        <taxon>Bacillota</taxon>
        <taxon>Bacilli</taxon>
        <taxon>Bacillales</taxon>
        <taxon>Bacillaceae</taxon>
        <taxon>Alkalihalophilus</taxon>
    </lineage>
</organism>
<dbReference type="SFLD" id="SFLDG01141">
    <property type="entry name" value="C2.B.1:_Sucrose_Phosphatase_Li"/>
    <property type="match status" value="1"/>
</dbReference>
<dbReference type="InterPro" id="IPR023214">
    <property type="entry name" value="HAD_sf"/>
</dbReference>
<evidence type="ECO:0000313" key="4">
    <source>
        <dbReference type="Proteomes" id="UP001287282"/>
    </source>
</evidence>
<dbReference type="InterPro" id="IPR036412">
    <property type="entry name" value="HAD-like_sf"/>
</dbReference>
<reference evidence="3 4" key="1">
    <citation type="submission" date="2023-10" db="EMBL/GenBank/DDBJ databases">
        <title>Screening of Alkalihalobacillus lindianensis BZ-TG-R113 and Its Alleviation of Salt Stress on Rapeseed Growth.</title>
        <authorList>
            <person name="Zhao B."/>
            <person name="Guo T."/>
        </authorList>
    </citation>
    <scope>NUCLEOTIDE SEQUENCE [LARGE SCALE GENOMIC DNA]</scope>
    <source>
        <strain evidence="3 4">BZ-TG-R113</strain>
    </source>
</reference>
<name>A0ABU3XG02_9BACI</name>